<feature type="coiled-coil region" evidence="1">
    <location>
        <begin position="99"/>
        <end position="126"/>
    </location>
</feature>
<dbReference type="Proteomes" id="UP000053681">
    <property type="component" value="Unassembled WGS sequence"/>
</dbReference>
<gene>
    <name evidence="4" type="ORF">AS180_04540</name>
</gene>
<dbReference type="SMART" id="SM00155">
    <property type="entry name" value="PLDc"/>
    <property type="match status" value="2"/>
</dbReference>
<dbReference type="SUPFAM" id="SSF56024">
    <property type="entry name" value="Phospholipase D/nuclease"/>
    <property type="match status" value="2"/>
</dbReference>
<dbReference type="RefSeq" id="WP_062686492.1">
    <property type="nucleotide sequence ID" value="NZ_KQ758631.1"/>
</dbReference>
<dbReference type="EMBL" id="LNQP01000011">
    <property type="protein sequence ID" value="KSU89121.1"/>
    <property type="molecule type" value="Genomic_DNA"/>
</dbReference>
<keyword evidence="1" id="KW-0175">Coiled coil</keyword>
<dbReference type="CDD" id="cd09112">
    <property type="entry name" value="PLDc_CLS_2"/>
    <property type="match status" value="1"/>
</dbReference>
<dbReference type="PANTHER" id="PTHR21248:SF22">
    <property type="entry name" value="PHOSPHOLIPASE D"/>
    <property type="match status" value="1"/>
</dbReference>
<evidence type="ECO:0000313" key="4">
    <source>
        <dbReference type="EMBL" id="KSU89121.1"/>
    </source>
</evidence>
<dbReference type="InterPro" id="IPR001736">
    <property type="entry name" value="PLipase_D/transphosphatidylase"/>
</dbReference>
<keyword evidence="2" id="KW-1133">Transmembrane helix</keyword>
<organism evidence="4 5">
    <name type="scientific">Priestia veravalensis</name>
    <dbReference type="NCBI Taxonomy" id="1414648"/>
    <lineage>
        <taxon>Bacteria</taxon>
        <taxon>Bacillati</taxon>
        <taxon>Bacillota</taxon>
        <taxon>Bacilli</taxon>
        <taxon>Bacillales</taxon>
        <taxon>Bacillaceae</taxon>
        <taxon>Priestia</taxon>
    </lineage>
</organism>
<evidence type="ECO:0000313" key="5">
    <source>
        <dbReference type="Proteomes" id="UP000053681"/>
    </source>
</evidence>
<proteinExistence type="predicted"/>
<keyword evidence="5" id="KW-1185">Reference proteome</keyword>
<dbReference type="PROSITE" id="PS50035">
    <property type="entry name" value="PLD"/>
    <property type="match status" value="2"/>
</dbReference>
<accession>A0A0V8JQ84</accession>
<comment type="caution">
    <text evidence="4">The sequence shown here is derived from an EMBL/GenBank/DDBJ whole genome shotgun (WGS) entry which is preliminary data.</text>
</comment>
<evidence type="ECO:0000256" key="1">
    <source>
        <dbReference type="SAM" id="Coils"/>
    </source>
</evidence>
<dbReference type="PANTHER" id="PTHR21248">
    <property type="entry name" value="CARDIOLIPIN SYNTHASE"/>
    <property type="match status" value="1"/>
</dbReference>
<dbReference type="GO" id="GO:0030572">
    <property type="term" value="F:phosphatidyltransferase activity"/>
    <property type="evidence" value="ECO:0007669"/>
    <property type="project" value="UniProtKB-ARBA"/>
</dbReference>
<dbReference type="Pfam" id="PF13091">
    <property type="entry name" value="PLDc_2"/>
    <property type="match status" value="2"/>
</dbReference>
<dbReference type="CDD" id="cd09110">
    <property type="entry name" value="PLDc_CLS_1"/>
    <property type="match status" value="1"/>
</dbReference>
<feature type="domain" description="PLD phosphodiesterase" evidence="3">
    <location>
        <begin position="195"/>
        <end position="222"/>
    </location>
</feature>
<evidence type="ECO:0000259" key="3">
    <source>
        <dbReference type="PROSITE" id="PS50035"/>
    </source>
</evidence>
<feature type="transmembrane region" description="Helical" evidence="2">
    <location>
        <begin position="6"/>
        <end position="23"/>
    </location>
</feature>
<dbReference type="GO" id="GO:0005886">
    <property type="term" value="C:plasma membrane"/>
    <property type="evidence" value="ECO:0007669"/>
    <property type="project" value="UniProtKB-SubCell"/>
</dbReference>
<dbReference type="GO" id="GO:0032049">
    <property type="term" value="P:cardiolipin biosynthetic process"/>
    <property type="evidence" value="ECO:0007669"/>
    <property type="project" value="UniProtKB-ARBA"/>
</dbReference>
<evidence type="ECO:0000256" key="2">
    <source>
        <dbReference type="SAM" id="Phobius"/>
    </source>
</evidence>
<name>A0A0V8JQ84_9BACI</name>
<reference evidence="4 5" key="1">
    <citation type="submission" date="2015-11" db="EMBL/GenBank/DDBJ databases">
        <title>Bacillus caseinolyticus sp nov.</title>
        <authorList>
            <person name="Dastager S.G."/>
            <person name="Mawlankar R."/>
        </authorList>
    </citation>
    <scope>NUCLEOTIDE SEQUENCE [LARGE SCALE GENOMIC DNA]</scope>
    <source>
        <strain evidence="4 5">SGD-V-76</strain>
    </source>
</reference>
<feature type="domain" description="PLD phosphodiesterase" evidence="3">
    <location>
        <begin position="418"/>
        <end position="445"/>
    </location>
</feature>
<keyword evidence="2" id="KW-0472">Membrane</keyword>
<feature type="transmembrane region" description="Helical" evidence="2">
    <location>
        <begin position="30"/>
        <end position="50"/>
    </location>
</feature>
<dbReference type="InterPro" id="IPR025202">
    <property type="entry name" value="PLD-like_dom"/>
</dbReference>
<protein>
    <submittedName>
        <fullName evidence="4">Cardiolipin synthase</fullName>
    </submittedName>
</protein>
<sequence>MEWIFFLYLLNTFFILFIAIWEVRRPAKALNWIVIVLVLPVVGFLLYLSISNPKLIHRKRLTSFHNESDKLPDTCSDSASIIADALRYFTVGGLRVGKVQVLNNGIAKYEQLIESLQKAQKTIDLEYFIYRNDQIGNRITELLIEKAVNGVRVRFIRDGWGSKKFPRQKILQMVEAGIECRTIFPLSFPWILSNWNYRDHCKIVTIDRKESFTGGMNVGYEYTGLKPDVGFWRDTHLQIIGEATDDLQTIFDVHWNIAVPERIKSKTKSEATKKATKIPKYKSKEINPTGSIDLSRWSAELGSELWPIEGKTDNTQTKTGELQKAYIHTLEGNPGIPTPVIRQAYFICITQATKTIDITTPYFIPETDIIMALKTAVARGVRVRLLVPRHIDQKIVGFASRTYYGELIEAGVQIYQYDKGMLHAKLMIIDEEIAEVGSANYDMRSFRLNYEVCQVLYSADVAGELTEQFERDLTDSVPLRIEDLLQRSLTDRIVEQGSRLLSPLL</sequence>
<keyword evidence="2" id="KW-0812">Transmembrane</keyword>
<dbReference type="AlphaFoldDB" id="A0A0V8JQ84"/>
<dbReference type="Gene3D" id="3.30.870.10">
    <property type="entry name" value="Endonuclease Chain A"/>
    <property type="match status" value="2"/>
</dbReference>